<comment type="caution">
    <text evidence="3">The sequence shown here is derived from an EMBL/GenBank/DDBJ whole genome shotgun (WGS) entry which is preliminary data.</text>
</comment>
<feature type="region of interest" description="Disordered" evidence="1">
    <location>
        <begin position="41"/>
        <end position="73"/>
    </location>
</feature>
<evidence type="ECO:0000256" key="1">
    <source>
        <dbReference type="SAM" id="MobiDB-lite"/>
    </source>
</evidence>
<dbReference type="Proteomes" id="UP000624709">
    <property type="component" value="Unassembled WGS sequence"/>
</dbReference>
<sequence>MGPAMGQMPPMTKPRRAHGVWAALVTVALAAAAGGAFAALDERPQGPSAPHSPAGYEIPRRVEPTEIPMPTARPRRFPAVPVVGSPPGAVLSPSSRVAGLLTRL</sequence>
<feature type="chain" id="PRO_5045554645" evidence="2">
    <location>
        <begin position="39"/>
        <end position="104"/>
    </location>
</feature>
<name>A0ABQ4BDW8_9ACTN</name>
<protein>
    <submittedName>
        <fullName evidence="3">Uncharacterized protein</fullName>
    </submittedName>
</protein>
<feature type="signal peptide" evidence="2">
    <location>
        <begin position="1"/>
        <end position="38"/>
    </location>
</feature>
<gene>
    <name evidence="3" type="ORF">Apa02nite_049420</name>
</gene>
<reference evidence="3 4" key="1">
    <citation type="submission" date="2021-01" db="EMBL/GenBank/DDBJ databases">
        <title>Whole genome shotgun sequence of Actinoplanes palleronii NBRC 14916.</title>
        <authorList>
            <person name="Komaki H."/>
            <person name="Tamura T."/>
        </authorList>
    </citation>
    <scope>NUCLEOTIDE SEQUENCE [LARGE SCALE GENOMIC DNA]</scope>
    <source>
        <strain evidence="3 4">NBRC 14916</strain>
    </source>
</reference>
<dbReference type="EMBL" id="BOMS01000074">
    <property type="protein sequence ID" value="GIE68834.1"/>
    <property type="molecule type" value="Genomic_DNA"/>
</dbReference>
<accession>A0ABQ4BDW8</accession>
<keyword evidence="4" id="KW-1185">Reference proteome</keyword>
<proteinExistence type="predicted"/>
<evidence type="ECO:0000313" key="3">
    <source>
        <dbReference type="EMBL" id="GIE68834.1"/>
    </source>
</evidence>
<evidence type="ECO:0000256" key="2">
    <source>
        <dbReference type="SAM" id="SignalP"/>
    </source>
</evidence>
<keyword evidence="2" id="KW-0732">Signal</keyword>
<organism evidence="3 4">
    <name type="scientific">Actinoplanes palleronii</name>
    <dbReference type="NCBI Taxonomy" id="113570"/>
    <lineage>
        <taxon>Bacteria</taxon>
        <taxon>Bacillati</taxon>
        <taxon>Actinomycetota</taxon>
        <taxon>Actinomycetes</taxon>
        <taxon>Micromonosporales</taxon>
        <taxon>Micromonosporaceae</taxon>
        <taxon>Actinoplanes</taxon>
    </lineage>
</organism>
<evidence type="ECO:0000313" key="4">
    <source>
        <dbReference type="Proteomes" id="UP000624709"/>
    </source>
</evidence>